<evidence type="ECO:0000256" key="3">
    <source>
        <dbReference type="ARBA" id="ARBA00023136"/>
    </source>
</evidence>
<keyword evidence="2" id="KW-0732">Signal</keyword>
<sequence>MRKFAIGLLAACSVTSVAHAETFSGPFVGVSVSRDAYEVKAEDLDLGGAVISADGISGNGFAGGIYAGYDYLIGSNVFFGVEANANLSGASMLVAYDDGFDEFGAKIKAKEGFGLSGRLGYKVADRTGIYARAGWQTTKFKASASQNGTTLFSDSDWQDAFVYGGGIETALGANATIRVEYLNEDYGSAGINSGFGINGIRVDNGKVALGLSYGF</sequence>
<dbReference type="InterPro" id="IPR011250">
    <property type="entry name" value="OMP/PagP_B-barrel"/>
</dbReference>
<evidence type="ECO:0000256" key="2">
    <source>
        <dbReference type="ARBA" id="ARBA00022729"/>
    </source>
</evidence>
<keyword evidence="3" id="KW-0472">Membrane</keyword>
<keyword evidence="5" id="KW-0966">Cell projection</keyword>
<dbReference type="OrthoDB" id="8222426at2"/>
<dbReference type="PANTHER" id="PTHR34001:SF3">
    <property type="entry name" value="BLL7405 PROTEIN"/>
    <property type="match status" value="1"/>
</dbReference>
<dbReference type="InterPro" id="IPR027385">
    <property type="entry name" value="Beta-barrel_OMP"/>
</dbReference>
<comment type="similarity">
    <text evidence="4">Belongs to the Omp25/RopB family.</text>
</comment>
<dbReference type="RefSeq" id="WP_047819798.1">
    <property type="nucleotide sequence ID" value="NZ_CP011770.1"/>
</dbReference>
<dbReference type="SUPFAM" id="SSF56925">
    <property type="entry name" value="OMPA-like"/>
    <property type="match status" value="1"/>
</dbReference>
<protein>
    <submittedName>
        <fullName evidence="5">Flagellar motor protein MotB</fullName>
    </submittedName>
</protein>
<dbReference type="Gene3D" id="2.40.160.20">
    <property type="match status" value="1"/>
</dbReference>
<evidence type="ECO:0000313" key="5">
    <source>
        <dbReference type="EMBL" id="AKM09104.1"/>
    </source>
</evidence>
<comment type="subcellular location">
    <subcellularLocation>
        <location evidence="1">Membrane</location>
    </subcellularLocation>
</comment>
<organism evidence="5 6">
    <name type="scientific">Croceicoccus naphthovorans</name>
    <dbReference type="NCBI Taxonomy" id="1348774"/>
    <lineage>
        <taxon>Bacteria</taxon>
        <taxon>Pseudomonadati</taxon>
        <taxon>Pseudomonadota</taxon>
        <taxon>Alphaproteobacteria</taxon>
        <taxon>Sphingomonadales</taxon>
        <taxon>Erythrobacteraceae</taxon>
        <taxon>Croceicoccus</taxon>
    </lineage>
</organism>
<dbReference type="Proteomes" id="UP000035287">
    <property type="component" value="Chromosome"/>
</dbReference>
<evidence type="ECO:0000256" key="4">
    <source>
        <dbReference type="ARBA" id="ARBA00038306"/>
    </source>
</evidence>
<gene>
    <name evidence="5" type="ORF">AB433_02595</name>
</gene>
<evidence type="ECO:0000256" key="1">
    <source>
        <dbReference type="ARBA" id="ARBA00004370"/>
    </source>
</evidence>
<dbReference type="AlphaFoldDB" id="A0A0G3XET1"/>
<keyword evidence="6" id="KW-1185">Reference proteome</keyword>
<dbReference type="KEGG" id="cna:AB433_02595"/>
<name>A0A0G3XET1_9SPHN</name>
<accession>A0A0G3XET1</accession>
<dbReference type="EMBL" id="CP011770">
    <property type="protein sequence ID" value="AKM09104.1"/>
    <property type="molecule type" value="Genomic_DNA"/>
</dbReference>
<keyword evidence="5" id="KW-0282">Flagellum</keyword>
<dbReference type="GO" id="GO:0016020">
    <property type="term" value="C:membrane"/>
    <property type="evidence" value="ECO:0007669"/>
    <property type="project" value="UniProtKB-SubCell"/>
</dbReference>
<dbReference type="InterPro" id="IPR051692">
    <property type="entry name" value="OMP-like"/>
</dbReference>
<dbReference type="STRING" id="1348774.AB433_02595"/>
<dbReference type="PANTHER" id="PTHR34001">
    <property type="entry name" value="BLL7405 PROTEIN"/>
    <property type="match status" value="1"/>
</dbReference>
<dbReference type="Pfam" id="PF13505">
    <property type="entry name" value="OMP_b-brl"/>
    <property type="match status" value="1"/>
</dbReference>
<proteinExistence type="inferred from homology"/>
<evidence type="ECO:0000313" key="6">
    <source>
        <dbReference type="Proteomes" id="UP000035287"/>
    </source>
</evidence>
<dbReference type="PATRIC" id="fig|1348774.3.peg.547"/>
<keyword evidence="5" id="KW-0969">Cilium</keyword>
<reference evidence="5 6" key="1">
    <citation type="submission" date="2015-06" db="EMBL/GenBank/DDBJ databases">
        <authorList>
            <person name="Zeng Y."/>
            <person name="Huang Y."/>
        </authorList>
    </citation>
    <scope>NUCLEOTIDE SEQUENCE [LARGE SCALE GENOMIC DNA]</scope>
    <source>
        <strain evidence="5 6">PQ-2</strain>
    </source>
</reference>